<keyword evidence="3" id="KW-1185">Reference proteome</keyword>
<name>A0A2X0K7C3_9ACTN</name>
<accession>A0A2X0K7C3</accession>
<proteinExistence type="predicted"/>
<dbReference type="RefSeq" id="WP_111504040.1">
    <property type="nucleotide sequence ID" value="NZ_QKYN01000094.1"/>
</dbReference>
<evidence type="ECO:0000313" key="3">
    <source>
        <dbReference type="Proteomes" id="UP000248889"/>
    </source>
</evidence>
<dbReference type="EMBL" id="QKYN01000094">
    <property type="protein sequence ID" value="RAG83120.1"/>
    <property type="molecule type" value="Genomic_DNA"/>
</dbReference>
<gene>
    <name evidence="2" type="ORF">DN069_23700</name>
</gene>
<evidence type="ECO:0000313" key="2">
    <source>
        <dbReference type="EMBL" id="RAG83120.1"/>
    </source>
</evidence>
<protein>
    <submittedName>
        <fullName evidence="2">Uncharacterized protein</fullName>
    </submittedName>
</protein>
<dbReference type="AlphaFoldDB" id="A0A2X0K7C3"/>
<reference evidence="2 3" key="1">
    <citation type="submission" date="2018-06" db="EMBL/GenBank/DDBJ databases">
        <title>Streptacidiphilus pinicola sp. nov., isolated from pine grove soil.</title>
        <authorList>
            <person name="Roh S.G."/>
            <person name="Park S."/>
            <person name="Kim M.-K."/>
            <person name="Yun B.-R."/>
            <person name="Park J."/>
            <person name="Kim M.J."/>
            <person name="Kim Y.S."/>
            <person name="Kim S.B."/>
        </authorList>
    </citation>
    <scope>NUCLEOTIDE SEQUENCE [LARGE SCALE GENOMIC DNA]</scope>
    <source>
        <strain evidence="2 3">MMS16-CNU450</strain>
    </source>
</reference>
<organism evidence="2 3">
    <name type="scientific">Streptacidiphilus pinicola</name>
    <dbReference type="NCBI Taxonomy" id="2219663"/>
    <lineage>
        <taxon>Bacteria</taxon>
        <taxon>Bacillati</taxon>
        <taxon>Actinomycetota</taxon>
        <taxon>Actinomycetes</taxon>
        <taxon>Kitasatosporales</taxon>
        <taxon>Streptomycetaceae</taxon>
        <taxon>Streptacidiphilus</taxon>
    </lineage>
</organism>
<dbReference type="Proteomes" id="UP000248889">
    <property type="component" value="Unassembled WGS sequence"/>
</dbReference>
<sequence length="105" mass="10847">MPPSSPPVPCAGTLTLLHQYTGLSRQWSFYQSPASGPGAAPTPADTPTSAAHLTVNGSSAVCEETGAGRASLRWQQHGYELTLAVWPDGPSAACDLLAREAGSVR</sequence>
<comment type="caution">
    <text evidence="2">The sequence shown here is derived from an EMBL/GenBank/DDBJ whole genome shotgun (WGS) entry which is preliminary data.</text>
</comment>
<feature type="compositionally biased region" description="Low complexity" evidence="1">
    <location>
        <begin position="32"/>
        <end position="51"/>
    </location>
</feature>
<evidence type="ECO:0000256" key="1">
    <source>
        <dbReference type="SAM" id="MobiDB-lite"/>
    </source>
</evidence>
<feature type="region of interest" description="Disordered" evidence="1">
    <location>
        <begin position="31"/>
        <end position="51"/>
    </location>
</feature>